<dbReference type="EMBL" id="JH816645">
    <property type="protein sequence ID" value="EKC24949.1"/>
    <property type="molecule type" value="Genomic_DNA"/>
</dbReference>
<name>K1Q0S6_MAGGI</name>
<gene>
    <name evidence="1" type="ORF">CGI_10010934</name>
</gene>
<dbReference type="InParanoid" id="K1Q0S6"/>
<reference evidence="1" key="1">
    <citation type="journal article" date="2012" name="Nature">
        <title>The oyster genome reveals stress adaptation and complexity of shell formation.</title>
        <authorList>
            <person name="Zhang G."/>
            <person name="Fang X."/>
            <person name="Guo X."/>
            <person name="Li L."/>
            <person name="Luo R."/>
            <person name="Xu F."/>
            <person name="Yang P."/>
            <person name="Zhang L."/>
            <person name="Wang X."/>
            <person name="Qi H."/>
            <person name="Xiong Z."/>
            <person name="Que H."/>
            <person name="Xie Y."/>
            <person name="Holland P.W."/>
            <person name="Paps J."/>
            <person name="Zhu Y."/>
            <person name="Wu F."/>
            <person name="Chen Y."/>
            <person name="Wang J."/>
            <person name="Peng C."/>
            <person name="Meng J."/>
            <person name="Yang L."/>
            <person name="Liu J."/>
            <person name="Wen B."/>
            <person name="Zhang N."/>
            <person name="Huang Z."/>
            <person name="Zhu Q."/>
            <person name="Feng Y."/>
            <person name="Mount A."/>
            <person name="Hedgecock D."/>
            <person name="Xu Z."/>
            <person name="Liu Y."/>
            <person name="Domazet-Loso T."/>
            <person name="Du Y."/>
            <person name="Sun X."/>
            <person name="Zhang S."/>
            <person name="Liu B."/>
            <person name="Cheng P."/>
            <person name="Jiang X."/>
            <person name="Li J."/>
            <person name="Fan D."/>
            <person name="Wang W."/>
            <person name="Fu W."/>
            <person name="Wang T."/>
            <person name="Wang B."/>
            <person name="Zhang J."/>
            <person name="Peng Z."/>
            <person name="Li Y."/>
            <person name="Li N."/>
            <person name="Wang J."/>
            <person name="Chen M."/>
            <person name="He Y."/>
            <person name="Tan F."/>
            <person name="Song X."/>
            <person name="Zheng Q."/>
            <person name="Huang R."/>
            <person name="Yang H."/>
            <person name="Du X."/>
            <person name="Chen L."/>
            <person name="Yang M."/>
            <person name="Gaffney P.M."/>
            <person name="Wang S."/>
            <person name="Luo L."/>
            <person name="She Z."/>
            <person name="Ming Y."/>
            <person name="Huang W."/>
            <person name="Zhang S."/>
            <person name="Huang B."/>
            <person name="Zhang Y."/>
            <person name="Qu T."/>
            <person name="Ni P."/>
            <person name="Miao G."/>
            <person name="Wang J."/>
            <person name="Wang Q."/>
            <person name="Steinberg C.E."/>
            <person name="Wang H."/>
            <person name="Li N."/>
            <person name="Qian L."/>
            <person name="Zhang G."/>
            <person name="Li Y."/>
            <person name="Yang H."/>
            <person name="Liu X."/>
            <person name="Wang J."/>
            <person name="Yin Y."/>
            <person name="Wang J."/>
        </authorList>
    </citation>
    <scope>NUCLEOTIDE SEQUENCE [LARGE SCALE GENOMIC DNA]</scope>
    <source>
        <strain evidence="1">05x7-T-G4-1.051#20</strain>
    </source>
</reference>
<protein>
    <submittedName>
        <fullName evidence="1">Uncharacterized protein</fullName>
    </submittedName>
</protein>
<sequence>MGDCIPGLQKENKPKTQLLNMLGAQRPDIVDEILPEVKQKTQTGYLNCTVVNKGSESVVGKATGKCKYTLVLRRAKTSYSLILHDDVNNAQAPDVILVQWSKKETVNGGNPILLSEDDKIVYQENLITIAVSRAFPAGSEKHLKCINITGC</sequence>
<organism evidence="1">
    <name type="scientific">Magallana gigas</name>
    <name type="common">Pacific oyster</name>
    <name type="synonym">Crassostrea gigas</name>
    <dbReference type="NCBI Taxonomy" id="29159"/>
    <lineage>
        <taxon>Eukaryota</taxon>
        <taxon>Metazoa</taxon>
        <taxon>Spiralia</taxon>
        <taxon>Lophotrochozoa</taxon>
        <taxon>Mollusca</taxon>
        <taxon>Bivalvia</taxon>
        <taxon>Autobranchia</taxon>
        <taxon>Pteriomorphia</taxon>
        <taxon>Ostreida</taxon>
        <taxon>Ostreoidea</taxon>
        <taxon>Ostreidae</taxon>
        <taxon>Magallana</taxon>
    </lineage>
</organism>
<dbReference type="AlphaFoldDB" id="K1Q0S6"/>
<accession>K1Q0S6</accession>
<dbReference type="HOGENOM" id="CLU_1733253_0_0_1"/>
<evidence type="ECO:0000313" key="1">
    <source>
        <dbReference type="EMBL" id="EKC24949.1"/>
    </source>
</evidence>
<proteinExistence type="predicted"/>